<dbReference type="RefSeq" id="WP_085869711.1">
    <property type="nucleotide sequence ID" value="NZ_FWFQ01000030.1"/>
</dbReference>
<dbReference type="SUPFAM" id="SSF46785">
    <property type="entry name" value="Winged helix' DNA-binding domain"/>
    <property type="match status" value="1"/>
</dbReference>
<feature type="domain" description="HTH lysR-type" evidence="5">
    <location>
        <begin position="1"/>
        <end position="58"/>
    </location>
</feature>
<keyword evidence="4" id="KW-0804">Transcription</keyword>
<accession>A0A1Y5TII4</accession>
<dbReference type="InterPro" id="IPR005119">
    <property type="entry name" value="LysR_subst-bd"/>
</dbReference>
<dbReference type="PRINTS" id="PR00039">
    <property type="entry name" value="HTHLYSR"/>
</dbReference>
<evidence type="ECO:0000256" key="2">
    <source>
        <dbReference type="ARBA" id="ARBA00023015"/>
    </source>
</evidence>
<protein>
    <submittedName>
        <fullName evidence="6">HTH-type transcriptional regulator CatM</fullName>
    </submittedName>
</protein>
<keyword evidence="7" id="KW-1185">Reference proteome</keyword>
<organism evidence="6 7">
    <name type="scientific">Pseudoruegeria aquimaris</name>
    <dbReference type="NCBI Taxonomy" id="393663"/>
    <lineage>
        <taxon>Bacteria</taxon>
        <taxon>Pseudomonadati</taxon>
        <taxon>Pseudomonadota</taxon>
        <taxon>Alphaproteobacteria</taxon>
        <taxon>Rhodobacterales</taxon>
        <taxon>Roseobacteraceae</taxon>
        <taxon>Pseudoruegeria</taxon>
    </lineage>
</organism>
<evidence type="ECO:0000256" key="4">
    <source>
        <dbReference type="ARBA" id="ARBA00023163"/>
    </source>
</evidence>
<keyword evidence="2" id="KW-0805">Transcription regulation</keyword>
<dbReference type="PANTHER" id="PTHR30126">
    <property type="entry name" value="HTH-TYPE TRANSCRIPTIONAL REGULATOR"/>
    <property type="match status" value="1"/>
</dbReference>
<comment type="similarity">
    <text evidence="1">Belongs to the LysR transcriptional regulatory family.</text>
</comment>
<reference evidence="6 7" key="1">
    <citation type="submission" date="2017-03" db="EMBL/GenBank/DDBJ databases">
        <authorList>
            <person name="Afonso C.L."/>
            <person name="Miller P.J."/>
            <person name="Scott M.A."/>
            <person name="Spackman E."/>
            <person name="Goraichik I."/>
            <person name="Dimitrov K.M."/>
            <person name="Suarez D.L."/>
            <person name="Swayne D.E."/>
        </authorList>
    </citation>
    <scope>NUCLEOTIDE SEQUENCE [LARGE SCALE GENOMIC DNA]</scope>
    <source>
        <strain evidence="6 7">CECT 7680</strain>
    </source>
</reference>
<dbReference type="PANTHER" id="PTHR30126:SF39">
    <property type="entry name" value="HTH-TYPE TRANSCRIPTIONAL REGULATOR CYSL"/>
    <property type="match status" value="1"/>
</dbReference>
<evidence type="ECO:0000313" key="6">
    <source>
        <dbReference type="EMBL" id="SLN61160.1"/>
    </source>
</evidence>
<dbReference type="Pfam" id="PF00126">
    <property type="entry name" value="HTH_1"/>
    <property type="match status" value="1"/>
</dbReference>
<dbReference type="Gene3D" id="3.40.190.290">
    <property type="match status" value="1"/>
</dbReference>
<dbReference type="InterPro" id="IPR036390">
    <property type="entry name" value="WH_DNA-bd_sf"/>
</dbReference>
<dbReference type="GO" id="GO:0000976">
    <property type="term" value="F:transcription cis-regulatory region binding"/>
    <property type="evidence" value="ECO:0007669"/>
    <property type="project" value="TreeGrafter"/>
</dbReference>
<dbReference type="OrthoDB" id="8479357at2"/>
<keyword evidence="3" id="KW-0238">DNA-binding</keyword>
<dbReference type="PROSITE" id="PS50931">
    <property type="entry name" value="HTH_LYSR"/>
    <property type="match status" value="1"/>
</dbReference>
<dbReference type="Proteomes" id="UP000193409">
    <property type="component" value="Unassembled WGS sequence"/>
</dbReference>
<dbReference type="Pfam" id="PF03466">
    <property type="entry name" value="LysR_substrate"/>
    <property type="match status" value="1"/>
</dbReference>
<dbReference type="CDD" id="cd05466">
    <property type="entry name" value="PBP2_LTTR_substrate"/>
    <property type="match status" value="1"/>
</dbReference>
<evidence type="ECO:0000259" key="5">
    <source>
        <dbReference type="PROSITE" id="PS50931"/>
    </source>
</evidence>
<evidence type="ECO:0000256" key="3">
    <source>
        <dbReference type="ARBA" id="ARBA00023125"/>
    </source>
</evidence>
<dbReference type="SUPFAM" id="SSF53850">
    <property type="entry name" value="Periplasmic binding protein-like II"/>
    <property type="match status" value="1"/>
</dbReference>
<proteinExistence type="inferred from homology"/>
<evidence type="ECO:0000256" key="1">
    <source>
        <dbReference type="ARBA" id="ARBA00009437"/>
    </source>
</evidence>
<dbReference type="InterPro" id="IPR000847">
    <property type="entry name" value="LysR_HTH_N"/>
</dbReference>
<dbReference type="Gene3D" id="1.10.10.10">
    <property type="entry name" value="Winged helix-like DNA-binding domain superfamily/Winged helix DNA-binding domain"/>
    <property type="match status" value="1"/>
</dbReference>
<name>A0A1Y5TII4_9RHOB</name>
<evidence type="ECO:0000313" key="7">
    <source>
        <dbReference type="Proteomes" id="UP000193409"/>
    </source>
</evidence>
<dbReference type="GO" id="GO:0003700">
    <property type="term" value="F:DNA-binding transcription factor activity"/>
    <property type="evidence" value="ECO:0007669"/>
    <property type="project" value="InterPro"/>
</dbReference>
<dbReference type="AlphaFoldDB" id="A0A1Y5TII4"/>
<dbReference type="EMBL" id="FWFQ01000030">
    <property type="protein sequence ID" value="SLN61160.1"/>
    <property type="molecule type" value="Genomic_DNA"/>
</dbReference>
<gene>
    <name evidence="6" type="primary">catM</name>
    <name evidence="6" type="ORF">PSA7680_03217</name>
</gene>
<dbReference type="InterPro" id="IPR036388">
    <property type="entry name" value="WH-like_DNA-bd_sf"/>
</dbReference>
<sequence length="308" mass="32784">MSLTHLRTFTEVHRQKSISKAARSLGLTQPAVSAQIAALETQIGKPLFQRHARGVHPTSVADDLAASLGNSLDHAEATLASFKARSAQLSGVVHIAGPAEFMAERISPLLPELLERGLSLRLHPGGKGDIYGALLADEVDLAFTASEPQDARLAAHRIGQERLLAVAAPTLAPRITAKVLPQTPLLAYDQDLPLVRDWLSANELPLPSSPPAVTAPDLRLLRSLACEGAGWTVLPDYLCSGQIAAGTLAEIKPPRTTPHNAFFLVWARAALRHPRIAFARTEILRVLDGAADQSAVAAINARASGRAE</sequence>